<keyword evidence="2" id="KW-1185">Reference proteome</keyword>
<reference evidence="1" key="1">
    <citation type="submission" date="2020-07" db="EMBL/GenBank/DDBJ databases">
        <title>Multicomponent nature underlies the extraordinary mechanical properties of spider dragline silk.</title>
        <authorList>
            <person name="Kono N."/>
            <person name="Nakamura H."/>
            <person name="Mori M."/>
            <person name="Yoshida Y."/>
            <person name="Ohtoshi R."/>
            <person name="Malay A.D."/>
            <person name="Moran D.A.P."/>
            <person name="Tomita M."/>
            <person name="Numata K."/>
            <person name="Arakawa K."/>
        </authorList>
    </citation>
    <scope>NUCLEOTIDE SEQUENCE</scope>
</reference>
<evidence type="ECO:0000313" key="2">
    <source>
        <dbReference type="Proteomes" id="UP000887116"/>
    </source>
</evidence>
<sequence length="139" mass="15809">MKSSAQKLKQPKIERKVIPVIHSLMVFKICGALDIKVQFEPIENQSHDIQKCENQTNVPIVQNKLKSNNSLPVVHSLMIYKTCEALGIKTEFNPIKYPEPYLTALQKKRHKKKVPTVQSPAIFKFCEALGIQKAQLVSQ</sequence>
<dbReference type="Proteomes" id="UP000887116">
    <property type="component" value="Unassembled WGS sequence"/>
</dbReference>
<dbReference type="AlphaFoldDB" id="A0A8X6GU00"/>
<organism evidence="1 2">
    <name type="scientific">Trichonephila clavata</name>
    <name type="common">Joro spider</name>
    <name type="synonym">Nephila clavata</name>
    <dbReference type="NCBI Taxonomy" id="2740835"/>
    <lineage>
        <taxon>Eukaryota</taxon>
        <taxon>Metazoa</taxon>
        <taxon>Ecdysozoa</taxon>
        <taxon>Arthropoda</taxon>
        <taxon>Chelicerata</taxon>
        <taxon>Arachnida</taxon>
        <taxon>Araneae</taxon>
        <taxon>Araneomorphae</taxon>
        <taxon>Entelegynae</taxon>
        <taxon>Araneoidea</taxon>
        <taxon>Nephilidae</taxon>
        <taxon>Trichonephila</taxon>
    </lineage>
</organism>
<evidence type="ECO:0000313" key="1">
    <source>
        <dbReference type="EMBL" id="GFR11147.1"/>
    </source>
</evidence>
<name>A0A8X6GU00_TRICU</name>
<proteinExistence type="predicted"/>
<protein>
    <submittedName>
        <fullName evidence="1">Uncharacterized protein</fullName>
    </submittedName>
</protein>
<comment type="caution">
    <text evidence="1">The sequence shown here is derived from an EMBL/GenBank/DDBJ whole genome shotgun (WGS) entry which is preliminary data.</text>
</comment>
<accession>A0A8X6GU00</accession>
<dbReference type="EMBL" id="BMAO01036509">
    <property type="protein sequence ID" value="GFR11147.1"/>
    <property type="molecule type" value="Genomic_DNA"/>
</dbReference>
<dbReference type="OrthoDB" id="6464136at2759"/>
<gene>
    <name evidence="1" type="ORF">TNCT_590391</name>
</gene>